<dbReference type="PANTHER" id="PTHR43214:SF37">
    <property type="entry name" value="TRANSCRIPTIONAL REGULATORY PROTEIN YDFI"/>
    <property type="match status" value="1"/>
</dbReference>
<dbReference type="GO" id="GO:0003677">
    <property type="term" value="F:DNA binding"/>
    <property type="evidence" value="ECO:0007669"/>
    <property type="project" value="UniProtKB-KW"/>
</dbReference>
<reference evidence="8" key="2">
    <citation type="submission" date="2020-09" db="EMBL/GenBank/DDBJ databases">
        <authorList>
            <person name="Sun Q."/>
            <person name="Zhou Y."/>
        </authorList>
    </citation>
    <scope>NUCLEOTIDE SEQUENCE</scope>
    <source>
        <strain evidence="8">CGMCC 1.15178</strain>
    </source>
</reference>
<dbReference type="PROSITE" id="PS50043">
    <property type="entry name" value="HTH_LUXR_2"/>
    <property type="match status" value="1"/>
</dbReference>
<evidence type="ECO:0000256" key="5">
    <source>
        <dbReference type="PROSITE-ProRule" id="PRU00169"/>
    </source>
</evidence>
<evidence type="ECO:0000256" key="4">
    <source>
        <dbReference type="ARBA" id="ARBA00023163"/>
    </source>
</evidence>
<dbReference type="InterPro" id="IPR058245">
    <property type="entry name" value="NreC/VraR/RcsB-like_REC"/>
</dbReference>
<keyword evidence="2" id="KW-0805">Transcription regulation</keyword>
<feature type="modified residue" description="4-aspartylphosphate" evidence="5">
    <location>
        <position position="55"/>
    </location>
</feature>
<dbReference type="InterPro" id="IPR016032">
    <property type="entry name" value="Sig_transdc_resp-reg_C-effctor"/>
</dbReference>
<dbReference type="SMART" id="SM00448">
    <property type="entry name" value="REC"/>
    <property type="match status" value="1"/>
</dbReference>
<dbReference type="RefSeq" id="WP_188990606.1">
    <property type="nucleotide sequence ID" value="NZ_BMHP01000001.1"/>
</dbReference>
<evidence type="ECO:0000259" key="6">
    <source>
        <dbReference type="PROSITE" id="PS50043"/>
    </source>
</evidence>
<keyword evidence="1 5" id="KW-0597">Phosphoprotein</keyword>
<dbReference type="PROSITE" id="PS00622">
    <property type="entry name" value="HTH_LUXR_1"/>
    <property type="match status" value="1"/>
</dbReference>
<dbReference type="GO" id="GO:0006355">
    <property type="term" value="P:regulation of DNA-templated transcription"/>
    <property type="evidence" value="ECO:0007669"/>
    <property type="project" value="InterPro"/>
</dbReference>
<keyword evidence="4" id="KW-0804">Transcription</keyword>
<comment type="caution">
    <text evidence="8">The sequence shown here is derived from an EMBL/GenBank/DDBJ whole genome shotgun (WGS) entry which is preliminary data.</text>
</comment>
<sequence length="210" mass="22709">MTIKVLLVDDHEMVRMGLAGYLDIQADIEVVGEAASGEEGVRLAGELKPDVVVMDLVMAGMGGVEATRLICEMPDAPQVIVLTSFMDDDKVYPVIEAGALSYLLKTSRAREIASAIRAAGRGDSVLEAEVTGKVLSRMRRAPQDLPYKALTSREIEVLSLIAKGKTNHEIAAELVIAVKTVKTHITNIFAKLEVDDRTQAAVYVHRNGPI</sequence>
<dbReference type="AlphaFoldDB" id="A0A916YS22"/>
<keyword evidence="3" id="KW-0238">DNA-binding</keyword>
<feature type="domain" description="Response regulatory" evidence="7">
    <location>
        <begin position="4"/>
        <end position="120"/>
    </location>
</feature>
<dbReference type="InterPro" id="IPR011006">
    <property type="entry name" value="CheY-like_superfamily"/>
</dbReference>
<accession>A0A916YS22</accession>
<dbReference type="PROSITE" id="PS50110">
    <property type="entry name" value="RESPONSE_REGULATORY"/>
    <property type="match status" value="1"/>
</dbReference>
<feature type="domain" description="HTH luxR-type" evidence="6">
    <location>
        <begin position="143"/>
        <end position="208"/>
    </location>
</feature>
<evidence type="ECO:0000313" key="8">
    <source>
        <dbReference type="EMBL" id="GGD58397.1"/>
    </source>
</evidence>
<dbReference type="PANTHER" id="PTHR43214">
    <property type="entry name" value="TWO-COMPONENT RESPONSE REGULATOR"/>
    <property type="match status" value="1"/>
</dbReference>
<dbReference type="Proteomes" id="UP000612456">
    <property type="component" value="Unassembled WGS sequence"/>
</dbReference>
<dbReference type="SUPFAM" id="SSF52172">
    <property type="entry name" value="CheY-like"/>
    <property type="match status" value="1"/>
</dbReference>
<dbReference type="Gene3D" id="3.40.50.2300">
    <property type="match status" value="1"/>
</dbReference>
<evidence type="ECO:0000256" key="2">
    <source>
        <dbReference type="ARBA" id="ARBA00023015"/>
    </source>
</evidence>
<dbReference type="SMART" id="SM00421">
    <property type="entry name" value="HTH_LUXR"/>
    <property type="match status" value="1"/>
</dbReference>
<dbReference type="PRINTS" id="PR00038">
    <property type="entry name" value="HTHLUXR"/>
</dbReference>
<organism evidence="8 9">
    <name type="scientific">Paenibacillus nasutitermitis</name>
    <dbReference type="NCBI Taxonomy" id="1652958"/>
    <lineage>
        <taxon>Bacteria</taxon>
        <taxon>Bacillati</taxon>
        <taxon>Bacillota</taxon>
        <taxon>Bacilli</taxon>
        <taxon>Bacillales</taxon>
        <taxon>Paenibacillaceae</taxon>
        <taxon>Paenibacillus</taxon>
    </lineage>
</organism>
<evidence type="ECO:0000259" key="7">
    <source>
        <dbReference type="PROSITE" id="PS50110"/>
    </source>
</evidence>
<dbReference type="Pfam" id="PF00072">
    <property type="entry name" value="Response_reg"/>
    <property type="match status" value="1"/>
</dbReference>
<name>A0A916YS22_9BACL</name>
<proteinExistence type="predicted"/>
<dbReference type="CDD" id="cd06170">
    <property type="entry name" value="LuxR_C_like"/>
    <property type="match status" value="1"/>
</dbReference>
<evidence type="ECO:0000313" key="9">
    <source>
        <dbReference type="Proteomes" id="UP000612456"/>
    </source>
</evidence>
<keyword evidence="9" id="KW-1185">Reference proteome</keyword>
<protein>
    <submittedName>
        <fullName evidence="8">Transcriptional regulatory protein LiaR</fullName>
    </submittedName>
</protein>
<dbReference type="SUPFAM" id="SSF46894">
    <property type="entry name" value="C-terminal effector domain of the bipartite response regulators"/>
    <property type="match status" value="1"/>
</dbReference>
<evidence type="ECO:0000256" key="3">
    <source>
        <dbReference type="ARBA" id="ARBA00023125"/>
    </source>
</evidence>
<dbReference type="InterPro" id="IPR001789">
    <property type="entry name" value="Sig_transdc_resp-reg_receiver"/>
</dbReference>
<dbReference type="Pfam" id="PF00196">
    <property type="entry name" value="GerE"/>
    <property type="match status" value="1"/>
</dbReference>
<gene>
    <name evidence="8" type="primary">liaR</name>
    <name evidence="8" type="ORF">GCM10010911_15230</name>
</gene>
<dbReference type="InterPro" id="IPR000792">
    <property type="entry name" value="Tscrpt_reg_LuxR_C"/>
</dbReference>
<reference evidence="8" key="1">
    <citation type="journal article" date="2014" name="Int. J. Syst. Evol. Microbiol.">
        <title>Complete genome sequence of Corynebacterium casei LMG S-19264T (=DSM 44701T), isolated from a smear-ripened cheese.</title>
        <authorList>
            <consortium name="US DOE Joint Genome Institute (JGI-PGF)"/>
            <person name="Walter F."/>
            <person name="Albersmeier A."/>
            <person name="Kalinowski J."/>
            <person name="Ruckert C."/>
        </authorList>
    </citation>
    <scope>NUCLEOTIDE SEQUENCE</scope>
    <source>
        <strain evidence="8">CGMCC 1.15178</strain>
    </source>
</reference>
<dbReference type="GO" id="GO:0000160">
    <property type="term" value="P:phosphorelay signal transduction system"/>
    <property type="evidence" value="ECO:0007669"/>
    <property type="project" value="InterPro"/>
</dbReference>
<dbReference type="EMBL" id="BMHP01000001">
    <property type="protein sequence ID" value="GGD58397.1"/>
    <property type="molecule type" value="Genomic_DNA"/>
</dbReference>
<evidence type="ECO:0000256" key="1">
    <source>
        <dbReference type="ARBA" id="ARBA00022553"/>
    </source>
</evidence>
<dbReference type="InterPro" id="IPR039420">
    <property type="entry name" value="WalR-like"/>
</dbReference>
<dbReference type="CDD" id="cd17535">
    <property type="entry name" value="REC_NarL-like"/>
    <property type="match status" value="1"/>
</dbReference>